<reference evidence="3 4" key="1">
    <citation type="journal article" date="2014" name="Int. J. Syst. Evol. Microbiol.">
        <title>Solimonas terrae sp. nov., isolated from soil.</title>
        <authorList>
            <person name="Kim S.J."/>
            <person name="Moon J.Y."/>
            <person name="Weon H.Y."/>
            <person name="Ahn J.H."/>
            <person name="Chen W.M."/>
            <person name="Kwon S.W."/>
        </authorList>
    </citation>
    <scope>NUCLEOTIDE SEQUENCE [LARGE SCALE GENOMIC DNA]</scope>
    <source>
        <strain evidence="3 4">KIS83-12</strain>
    </source>
</reference>
<evidence type="ECO:0000259" key="2">
    <source>
        <dbReference type="Pfam" id="PF18912"/>
    </source>
</evidence>
<dbReference type="InterPro" id="IPR029057">
    <property type="entry name" value="PRTase-like"/>
</dbReference>
<feature type="domain" description="Double zinc ribbon" evidence="2">
    <location>
        <begin position="11"/>
        <end position="61"/>
    </location>
</feature>
<evidence type="ECO:0000256" key="1">
    <source>
        <dbReference type="ARBA" id="ARBA00008007"/>
    </source>
</evidence>
<dbReference type="InterPro" id="IPR051910">
    <property type="entry name" value="ComF/GntX_DNA_util-trans"/>
</dbReference>
<dbReference type="EMBL" id="JAAMOW010000004">
    <property type="protein sequence ID" value="NGY05067.1"/>
    <property type="molecule type" value="Genomic_DNA"/>
</dbReference>
<dbReference type="Proteomes" id="UP000472676">
    <property type="component" value="Unassembled WGS sequence"/>
</dbReference>
<dbReference type="PANTHER" id="PTHR47505">
    <property type="entry name" value="DNA UTILIZATION PROTEIN YHGH"/>
    <property type="match status" value="1"/>
</dbReference>
<dbReference type="SUPFAM" id="SSF53271">
    <property type="entry name" value="PRTase-like"/>
    <property type="match status" value="1"/>
</dbReference>
<dbReference type="CDD" id="cd06223">
    <property type="entry name" value="PRTases_typeI"/>
    <property type="match status" value="1"/>
</dbReference>
<protein>
    <submittedName>
        <fullName evidence="3">ComF family protein</fullName>
    </submittedName>
</protein>
<dbReference type="RefSeq" id="WP_166255661.1">
    <property type="nucleotide sequence ID" value="NZ_JAAMOW010000004.1"/>
</dbReference>
<dbReference type="Gene3D" id="3.40.50.2020">
    <property type="match status" value="1"/>
</dbReference>
<dbReference type="Pfam" id="PF18912">
    <property type="entry name" value="DZR_2"/>
    <property type="match status" value="1"/>
</dbReference>
<dbReference type="InterPro" id="IPR000836">
    <property type="entry name" value="PRTase_dom"/>
</dbReference>
<dbReference type="AlphaFoldDB" id="A0A6M2BSX8"/>
<comment type="similarity">
    <text evidence="1">Belongs to the ComF/GntX family.</text>
</comment>
<name>A0A6M2BSX8_9GAMM</name>
<sequence length="229" mass="25248">MVDIFTRTTGLVLPLRCTYCSAACEEQALCDACRRQLPWNRQACPQCALPQTHDGACAHCLAHPPPYLSAWAPLRLEAPVQQQIHALKYHAAFMHARLLGRLFADSLGARTTPLPDLVLPVPLHAWRQWRRGYNQSVELARAVCGATGLRLEAGWARRLRRTADQIGMDAVARRRNVAGAFRVDPGVRNLRVALLDDVMTTGATLAELARSCRRAGAAEVEAWAIARVA</sequence>
<dbReference type="PANTHER" id="PTHR47505:SF1">
    <property type="entry name" value="DNA UTILIZATION PROTEIN YHGH"/>
    <property type="match status" value="1"/>
</dbReference>
<proteinExistence type="inferred from homology"/>
<keyword evidence="4" id="KW-1185">Reference proteome</keyword>
<gene>
    <name evidence="3" type="ORF">G7Y85_09835</name>
</gene>
<organism evidence="3 4">
    <name type="scientific">Solimonas terrae</name>
    <dbReference type="NCBI Taxonomy" id="1396819"/>
    <lineage>
        <taxon>Bacteria</taxon>
        <taxon>Pseudomonadati</taxon>
        <taxon>Pseudomonadota</taxon>
        <taxon>Gammaproteobacteria</taxon>
        <taxon>Nevskiales</taxon>
        <taxon>Nevskiaceae</taxon>
        <taxon>Solimonas</taxon>
    </lineage>
</organism>
<evidence type="ECO:0000313" key="4">
    <source>
        <dbReference type="Proteomes" id="UP000472676"/>
    </source>
</evidence>
<accession>A0A6M2BSX8</accession>
<evidence type="ECO:0000313" key="3">
    <source>
        <dbReference type="EMBL" id="NGY05067.1"/>
    </source>
</evidence>
<dbReference type="InterPro" id="IPR044005">
    <property type="entry name" value="DZR_2"/>
</dbReference>
<comment type="caution">
    <text evidence="3">The sequence shown here is derived from an EMBL/GenBank/DDBJ whole genome shotgun (WGS) entry which is preliminary data.</text>
</comment>